<accession>A0AA35WEX0</accession>
<dbReference type="InterPro" id="IPR008417">
    <property type="entry name" value="BAP29/BAP31"/>
</dbReference>
<keyword evidence="5" id="KW-0053">Apoptosis</keyword>
<keyword evidence="17" id="KW-1185">Reference proteome</keyword>
<keyword evidence="4 12" id="KW-0812">Transmembrane</keyword>
<evidence type="ECO:0000259" key="14">
    <source>
        <dbReference type="Pfam" id="PF05529"/>
    </source>
</evidence>
<evidence type="ECO:0000256" key="11">
    <source>
        <dbReference type="ARBA" id="ARBA00023136"/>
    </source>
</evidence>
<dbReference type="GO" id="GO:0070973">
    <property type="term" value="P:protein localization to endoplasmic reticulum exit site"/>
    <property type="evidence" value="ECO:0007669"/>
    <property type="project" value="UniProtKB-UniRule"/>
</dbReference>
<feature type="compositionally biased region" description="Basic and acidic residues" evidence="13">
    <location>
        <begin position="184"/>
        <end position="209"/>
    </location>
</feature>
<keyword evidence="10" id="KW-0175">Coiled coil</keyword>
<dbReference type="AlphaFoldDB" id="A0AA35WEX0"/>
<feature type="compositionally biased region" description="Basic and acidic residues" evidence="13">
    <location>
        <begin position="225"/>
        <end position="262"/>
    </location>
</feature>
<dbReference type="GO" id="GO:0006915">
    <property type="term" value="P:apoptotic process"/>
    <property type="evidence" value="ECO:0007669"/>
    <property type="project" value="UniProtKB-KW"/>
</dbReference>
<evidence type="ECO:0000256" key="4">
    <source>
        <dbReference type="ARBA" id="ARBA00022692"/>
    </source>
</evidence>
<evidence type="ECO:0000256" key="6">
    <source>
        <dbReference type="ARBA" id="ARBA00022824"/>
    </source>
</evidence>
<dbReference type="InterPro" id="IPR040463">
    <property type="entry name" value="BAP29/BAP31_N"/>
</dbReference>
<feature type="domain" description="BAP29/BAP31 transmembrane" evidence="14">
    <location>
        <begin position="41"/>
        <end position="173"/>
    </location>
</feature>
<evidence type="ECO:0000256" key="2">
    <source>
        <dbReference type="ARBA" id="ARBA00007956"/>
    </source>
</evidence>
<feature type="transmembrane region" description="Helical" evidence="12">
    <location>
        <begin position="87"/>
        <end position="104"/>
    </location>
</feature>
<dbReference type="EMBL" id="CASHTH010001072">
    <property type="protein sequence ID" value="CAI8010902.1"/>
    <property type="molecule type" value="Genomic_DNA"/>
</dbReference>
<evidence type="ECO:0000313" key="16">
    <source>
        <dbReference type="EMBL" id="CAI8010902.1"/>
    </source>
</evidence>
<reference evidence="16" key="1">
    <citation type="submission" date="2023-03" db="EMBL/GenBank/DDBJ databases">
        <authorList>
            <person name="Steffen K."/>
            <person name="Cardenas P."/>
        </authorList>
    </citation>
    <scope>NUCLEOTIDE SEQUENCE</scope>
</reference>
<dbReference type="GO" id="GO:0006886">
    <property type="term" value="P:intracellular protein transport"/>
    <property type="evidence" value="ECO:0007669"/>
    <property type="project" value="UniProtKB-UniRule"/>
</dbReference>
<keyword evidence="3 12" id="KW-0813">Transport</keyword>
<dbReference type="Gene3D" id="1.20.5.110">
    <property type="match status" value="1"/>
</dbReference>
<evidence type="ECO:0000313" key="17">
    <source>
        <dbReference type="Proteomes" id="UP001174909"/>
    </source>
</evidence>
<dbReference type="GO" id="GO:0005789">
    <property type="term" value="C:endoplasmic reticulum membrane"/>
    <property type="evidence" value="ECO:0007669"/>
    <property type="project" value="UniProtKB-SubCell"/>
</dbReference>
<dbReference type="PANTHER" id="PTHR12701">
    <property type="entry name" value="BCR-ASSOCIATED PROTEIN, BAP"/>
    <property type="match status" value="1"/>
</dbReference>
<dbReference type="Proteomes" id="UP001174909">
    <property type="component" value="Unassembled WGS sequence"/>
</dbReference>
<evidence type="ECO:0000256" key="8">
    <source>
        <dbReference type="ARBA" id="ARBA00022927"/>
    </source>
</evidence>
<evidence type="ECO:0000256" key="7">
    <source>
        <dbReference type="ARBA" id="ARBA00022892"/>
    </source>
</evidence>
<sequence>MKARPLPSLKINHIDADRSCADSCQLPVASCQLRDQEPSVMSVQWFAVATLLYVELAITLLLLIPFLKPATWKKILNLPFFGAIKPAWTTIFYATLLILIVLFADSIRTMRKYGDVPETKTMTLDAKLDYRLKECRGQRNFYISGFTLFLILVIRRLVMLIYQRAHLEAEVTALKSQAAQASRELQRRLQQDTDTKGEKKEKPEIKKAGEEEEETVETVGPSQEGFDRLQEELRVARTDLEAMKKQAESTNAEYDRLAEEHQQLQATQQGNSEDKKDQ</sequence>
<gene>
    <name evidence="16" type="ORF">GBAR_LOCUS7118</name>
</gene>
<feature type="domain" description="Bap31/Bap29 cytoplasmic coiled-coil" evidence="15">
    <location>
        <begin position="227"/>
        <end position="278"/>
    </location>
</feature>
<evidence type="ECO:0000256" key="13">
    <source>
        <dbReference type="SAM" id="MobiDB-lite"/>
    </source>
</evidence>
<name>A0AA35WEX0_GEOBA</name>
<keyword evidence="6 12" id="KW-0256">Endoplasmic reticulum</keyword>
<keyword evidence="8 12" id="KW-0653">Protein transport</keyword>
<keyword evidence="11 12" id="KW-0472">Membrane</keyword>
<proteinExistence type="inferred from homology"/>
<evidence type="ECO:0000256" key="1">
    <source>
        <dbReference type="ARBA" id="ARBA00004477"/>
    </source>
</evidence>
<evidence type="ECO:0000256" key="5">
    <source>
        <dbReference type="ARBA" id="ARBA00022703"/>
    </source>
</evidence>
<organism evidence="16 17">
    <name type="scientific">Geodia barretti</name>
    <name type="common">Barrett's horny sponge</name>
    <dbReference type="NCBI Taxonomy" id="519541"/>
    <lineage>
        <taxon>Eukaryota</taxon>
        <taxon>Metazoa</taxon>
        <taxon>Porifera</taxon>
        <taxon>Demospongiae</taxon>
        <taxon>Heteroscleromorpha</taxon>
        <taxon>Tetractinellida</taxon>
        <taxon>Astrophorina</taxon>
        <taxon>Geodiidae</taxon>
        <taxon>Geodia</taxon>
    </lineage>
</organism>
<dbReference type="FunFam" id="1.20.5.110:FF:000011">
    <property type="entry name" value="B-cell receptor-associated protein 29"/>
    <property type="match status" value="1"/>
</dbReference>
<dbReference type="Pfam" id="PF18035">
    <property type="entry name" value="Bap31_Bap29_C"/>
    <property type="match status" value="1"/>
</dbReference>
<comment type="function">
    <text evidence="12">May play a role in anterograde transport of membrane proteins from the endoplasmic reticulum to the Golgi.</text>
</comment>
<keyword evidence="16" id="KW-0675">Receptor</keyword>
<evidence type="ECO:0000256" key="10">
    <source>
        <dbReference type="ARBA" id="ARBA00023054"/>
    </source>
</evidence>
<keyword evidence="9 12" id="KW-1133">Transmembrane helix</keyword>
<dbReference type="GO" id="GO:0006888">
    <property type="term" value="P:endoplasmic reticulum to Golgi vesicle-mediated transport"/>
    <property type="evidence" value="ECO:0007669"/>
    <property type="project" value="UniProtKB-UniRule"/>
</dbReference>
<dbReference type="Pfam" id="PF05529">
    <property type="entry name" value="Bap31"/>
    <property type="match status" value="1"/>
</dbReference>
<feature type="region of interest" description="Disordered" evidence="13">
    <location>
        <begin position="184"/>
        <end position="278"/>
    </location>
</feature>
<dbReference type="InterPro" id="IPR041672">
    <property type="entry name" value="Bap31/Bap29_C"/>
</dbReference>
<evidence type="ECO:0000256" key="3">
    <source>
        <dbReference type="ARBA" id="ARBA00022448"/>
    </source>
</evidence>
<feature type="transmembrane region" description="Helical" evidence="12">
    <location>
        <begin position="141"/>
        <end position="162"/>
    </location>
</feature>
<dbReference type="PANTHER" id="PTHR12701:SF20">
    <property type="entry name" value="ENDOPLASMIC RETICULUM TRANSMEMBRANE PROTEIN"/>
    <property type="match status" value="1"/>
</dbReference>
<protein>
    <recommendedName>
        <fullName evidence="12">Endoplasmic reticulum transmembrane protein</fullName>
    </recommendedName>
</protein>
<comment type="caution">
    <text evidence="16">The sequence shown here is derived from an EMBL/GenBank/DDBJ whole genome shotgun (WGS) entry which is preliminary data.</text>
</comment>
<comment type="subcellular location">
    <subcellularLocation>
        <location evidence="1 12">Endoplasmic reticulum membrane</location>
        <topology evidence="1 12">Multi-pass membrane protein</topology>
    </subcellularLocation>
</comment>
<evidence type="ECO:0000256" key="9">
    <source>
        <dbReference type="ARBA" id="ARBA00022989"/>
    </source>
</evidence>
<keyword evidence="7 12" id="KW-0931">ER-Golgi transport</keyword>
<comment type="similarity">
    <text evidence="2 12">Belongs to the BCAP29/BCAP31 family.</text>
</comment>
<evidence type="ECO:0000256" key="12">
    <source>
        <dbReference type="RuleBase" id="RU367026"/>
    </source>
</evidence>
<evidence type="ECO:0000259" key="15">
    <source>
        <dbReference type="Pfam" id="PF18035"/>
    </source>
</evidence>
<feature type="transmembrane region" description="Helical" evidence="12">
    <location>
        <begin position="43"/>
        <end position="67"/>
    </location>
</feature>